<reference evidence="2" key="1">
    <citation type="journal article" date="2023" name="IScience">
        <title>Live-bearing cockroach genome reveals convergent evolutionary mechanisms linked to viviparity in insects and beyond.</title>
        <authorList>
            <person name="Fouks B."/>
            <person name="Harrison M.C."/>
            <person name="Mikhailova A.A."/>
            <person name="Marchal E."/>
            <person name="English S."/>
            <person name="Carruthers M."/>
            <person name="Jennings E.C."/>
            <person name="Chiamaka E.L."/>
            <person name="Frigard R.A."/>
            <person name="Pippel M."/>
            <person name="Attardo G.M."/>
            <person name="Benoit J.B."/>
            <person name="Bornberg-Bauer E."/>
            <person name="Tobe S.S."/>
        </authorList>
    </citation>
    <scope>NUCLEOTIDE SEQUENCE</scope>
    <source>
        <strain evidence="2">Stay&amp;Tobe</strain>
    </source>
</reference>
<evidence type="ECO:0000313" key="2">
    <source>
        <dbReference type="EMBL" id="KAJ9600388.1"/>
    </source>
</evidence>
<name>A0AAD8ERU0_DIPPU</name>
<feature type="domain" description="MADF" evidence="1">
    <location>
        <begin position="10"/>
        <end position="60"/>
    </location>
</feature>
<keyword evidence="3" id="KW-1185">Reference proteome</keyword>
<protein>
    <recommendedName>
        <fullName evidence="1">MADF domain-containing protein</fullName>
    </recommendedName>
</protein>
<organism evidence="2 3">
    <name type="scientific">Diploptera punctata</name>
    <name type="common">Pacific beetle cockroach</name>
    <dbReference type="NCBI Taxonomy" id="6984"/>
    <lineage>
        <taxon>Eukaryota</taxon>
        <taxon>Metazoa</taxon>
        <taxon>Ecdysozoa</taxon>
        <taxon>Arthropoda</taxon>
        <taxon>Hexapoda</taxon>
        <taxon>Insecta</taxon>
        <taxon>Pterygota</taxon>
        <taxon>Neoptera</taxon>
        <taxon>Polyneoptera</taxon>
        <taxon>Dictyoptera</taxon>
        <taxon>Blattodea</taxon>
        <taxon>Blaberoidea</taxon>
        <taxon>Blaberidae</taxon>
        <taxon>Diplopterinae</taxon>
        <taxon>Diploptera</taxon>
    </lineage>
</organism>
<gene>
    <name evidence="2" type="ORF">L9F63_009316</name>
</gene>
<reference evidence="2" key="2">
    <citation type="submission" date="2023-05" db="EMBL/GenBank/DDBJ databases">
        <authorList>
            <person name="Fouks B."/>
        </authorList>
    </citation>
    <scope>NUCLEOTIDE SEQUENCE</scope>
    <source>
        <strain evidence="2">Stay&amp;Tobe</strain>
        <tissue evidence="2">Testes</tissue>
    </source>
</reference>
<evidence type="ECO:0000313" key="3">
    <source>
        <dbReference type="Proteomes" id="UP001233999"/>
    </source>
</evidence>
<proteinExistence type="predicted"/>
<dbReference type="AlphaFoldDB" id="A0AAD8ERU0"/>
<dbReference type="InterPro" id="IPR006578">
    <property type="entry name" value="MADF-dom"/>
</dbReference>
<dbReference type="EMBL" id="JASPKZ010000424">
    <property type="protein sequence ID" value="KAJ9600388.1"/>
    <property type="molecule type" value="Genomic_DNA"/>
</dbReference>
<dbReference type="Proteomes" id="UP001233999">
    <property type="component" value="Unassembled WGS sequence"/>
</dbReference>
<evidence type="ECO:0000259" key="1">
    <source>
        <dbReference type="Pfam" id="PF10545"/>
    </source>
</evidence>
<comment type="caution">
    <text evidence="2">The sequence shown here is derived from an EMBL/GenBank/DDBJ whole genome shotgun (WGS) entry which is preliminary data.</text>
</comment>
<dbReference type="Pfam" id="PF10545">
    <property type="entry name" value="MADF_DNA_bdg"/>
    <property type="match status" value="1"/>
</dbReference>
<sequence length="75" mass="8793">MNYEIDNDILISLVEARSVFWDETLDTFKDRNATKDARRQVSCELNENFEEMESKEKMNSVSIQGVHKVLPKLRS</sequence>
<accession>A0AAD8ERU0</accession>